<comment type="similarity">
    <text evidence="1">Belongs to the peptidase C40 family.</text>
</comment>
<keyword evidence="9" id="KW-1185">Reference proteome</keyword>
<comment type="caution">
    <text evidence="8">The sequence shown here is derived from an EMBL/GenBank/DDBJ whole genome shotgun (WGS) entry which is preliminary data.</text>
</comment>
<feature type="domain" description="NlpC/P60" evidence="7">
    <location>
        <begin position="212"/>
        <end position="327"/>
    </location>
</feature>
<keyword evidence="4" id="KW-0788">Thiol protease</keyword>
<gene>
    <name evidence="8" type="ORF">GCM10022215_08710</name>
</gene>
<reference evidence="9" key="1">
    <citation type="journal article" date="2019" name="Int. J. Syst. Evol. Microbiol.">
        <title>The Global Catalogue of Microorganisms (GCM) 10K type strain sequencing project: providing services to taxonomists for standard genome sequencing and annotation.</title>
        <authorList>
            <consortium name="The Broad Institute Genomics Platform"/>
            <consortium name="The Broad Institute Genome Sequencing Center for Infectious Disease"/>
            <person name="Wu L."/>
            <person name="Ma J."/>
        </authorList>
    </citation>
    <scope>NUCLEOTIDE SEQUENCE [LARGE SCALE GENOMIC DNA]</scope>
    <source>
        <strain evidence="9">JCM 16703</strain>
    </source>
</reference>
<evidence type="ECO:0000256" key="2">
    <source>
        <dbReference type="ARBA" id="ARBA00022670"/>
    </source>
</evidence>
<dbReference type="Pfam" id="PF00877">
    <property type="entry name" value="NLPC_P60"/>
    <property type="match status" value="1"/>
</dbReference>
<dbReference type="EMBL" id="BAAAZH010000008">
    <property type="protein sequence ID" value="GAA4112409.1"/>
    <property type="molecule type" value="Genomic_DNA"/>
</dbReference>
<dbReference type="PROSITE" id="PS51935">
    <property type="entry name" value="NLPC_P60"/>
    <property type="match status" value="1"/>
</dbReference>
<evidence type="ECO:0000256" key="3">
    <source>
        <dbReference type="ARBA" id="ARBA00022801"/>
    </source>
</evidence>
<dbReference type="SUPFAM" id="SSF54001">
    <property type="entry name" value="Cysteine proteinases"/>
    <property type="match status" value="1"/>
</dbReference>
<evidence type="ECO:0000313" key="8">
    <source>
        <dbReference type="EMBL" id="GAA4112409.1"/>
    </source>
</evidence>
<dbReference type="InterPro" id="IPR000064">
    <property type="entry name" value="NLP_P60_dom"/>
</dbReference>
<keyword evidence="2" id="KW-0645">Protease</keyword>
<accession>A0ABP7XDC3</accession>
<dbReference type="Proteomes" id="UP001501495">
    <property type="component" value="Unassembled WGS sequence"/>
</dbReference>
<organism evidence="8 9">
    <name type="scientific">Nocardioides fonticola</name>
    <dbReference type="NCBI Taxonomy" id="450363"/>
    <lineage>
        <taxon>Bacteria</taxon>
        <taxon>Bacillati</taxon>
        <taxon>Actinomycetota</taxon>
        <taxon>Actinomycetes</taxon>
        <taxon>Propionibacteriales</taxon>
        <taxon>Nocardioidaceae</taxon>
        <taxon>Nocardioides</taxon>
    </lineage>
</organism>
<keyword evidence="6" id="KW-0732">Signal</keyword>
<evidence type="ECO:0000256" key="1">
    <source>
        <dbReference type="ARBA" id="ARBA00007074"/>
    </source>
</evidence>
<proteinExistence type="inferred from homology"/>
<evidence type="ECO:0000256" key="6">
    <source>
        <dbReference type="SAM" id="SignalP"/>
    </source>
</evidence>
<evidence type="ECO:0000259" key="7">
    <source>
        <dbReference type="PROSITE" id="PS51935"/>
    </source>
</evidence>
<dbReference type="Gene3D" id="3.90.1720.10">
    <property type="entry name" value="endopeptidase domain like (from Nostoc punctiforme)"/>
    <property type="match status" value="1"/>
</dbReference>
<dbReference type="PANTHER" id="PTHR47359">
    <property type="entry name" value="PEPTIDOGLYCAN DL-ENDOPEPTIDASE CWLO"/>
    <property type="match status" value="1"/>
</dbReference>
<name>A0ABP7XDC3_9ACTN</name>
<sequence length="327" mass="34627">MHLGRKRLGSAAAGLALVAVAGLIPSGPASAKPDISSVQARVDSLYRQAEQASERYNQARLELADLQRDLGVLRADQARQDKALEQVRERVRDSVVSQYEGQNLSAVGEMVIADDPSAFLQKLATLSSYDELQQQMYDTYANQAKALAIRTEATEKRAAQVAATRSELASAKKTIDSKLSQAQALLADLKEEERAAILSRGEIRIPSDVPASGRAAAAVAYAMAQVHDAYVYGAAGPNAFDCSGLTMMAWAQAGVALPHSSSAQFGSGPHVAESDLRPGDLVFYYSPISHVGMYIGNGMIVHAANPGTGVTVSSLHSMPYVGAVRPG</sequence>
<keyword evidence="3" id="KW-0378">Hydrolase</keyword>
<dbReference type="PANTHER" id="PTHR47359:SF3">
    <property type="entry name" value="NLP_P60 DOMAIN-CONTAINING PROTEIN-RELATED"/>
    <property type="match status" value="1"/>
</dbReference>
<evidence type="ECO:0000256" key="4">
    <source>
        <dbReference type="ARBA" id="ARBA00022807"/>
    </source>
</evidence>
<protein>
    <submittedName>
        <fullName evidence="8">C40 family peptidase</fullName>
    </submittedName>
</protein>
<evidence type="ECO:0000313" key="9">
    <source>
        <dbReference type="Proteomes" id="UP001501495"/>
    </source>
</evidence>
<evidence type="ECO:0000256" key="5">
    <source>
        <dbReference type="SAM" id="Coils"/>
    </source>
</evidence>
<feature type="coiled-coil region" evidence="5">
    <location>
        <begin position="35"/>
        <end position="76"/>
    </location>
</feature>
<feature type="chain" id="PRO_5047279900" evidence="6">
    <location>
        <begin position="32"/>
        <end position="327"/>
    </location>
</feature>
<dbReference type="InterPro" id="IPR038765">
    <property type="entry name" value="Papain-like_cys_pep_sf"/>
</dbReference>
<keyword evidence="5" id="KW-0175">Coiled coil</keyword>
<dbReference type="RefSeq" id="WP_344732012.1">
    <property type="nucleotide sequence ID" value="NZ_BAAAZH010000008.1"/>
</dbReference>
<feature type="signal peptide" evidence="6">
    <location>
        <begin position="1"/>
        <end position="31"/>
    </location>
</feature>
<dbReference type="InterPro" id="IPR051794">
    <property type="entry name" value="PG_Endopeptidase_C40"/>
</dbReference>